<dbReference type="Pfam" id="PF17921">
    <property type="entry name" value="Integrase_H2C2"/>
    <property type="match status" value="1"/>
</dbReference>
<evidence type="ECO:0000256" key="8">
    <source>
        <dbReference type="SAM" id="Coils"/>
    </source>
</evidence>
<keyword evidence="7" id="KW-0695">RNA-directed DNA polymerase</keyword>
<evidence type="ECO:0000256" key="1">
    <source>
        <dbReference type="ARBA" id="ARBA00012493"/>
    </source>
</evidence>
<dbReference type="InterPro" id="IPR036397">
    <property type="entry name" value="RNaseH_sf"/>
</dbReference>
<sequence length="906" mass="103118">MLGIIPTIHVVSPSVGKSITNEFRDRFEGIGKIKNVQVTIHIDKGVQPVVQQHRRIPFHLRKKVEAELERLEKLDIIEKIDDPTPWVSPIVVAPKPKNPEEIRICYHQVELAPESRYNTTFTTHVGLRRYKRLIFGISSVPEKFQKTLRNCLEGLEGAKNISDDILVFGKDQESHNERLRKVMKRLREKNITLNKSKCEFNKKQAPHYVAQTGRACDFATITAPLRALTHKEVEWRWGHAEKIAFEQVKRKLTEEVMAYFDTTKDTKLLVDASQVGLGAILTQEGKVIQYASKALADVEKRYSQTEKEALAIVWGCEHFHLYLCGSPTYTLVTDHKPLEVIFNNPKSKPCAIIERWRLRLQPYDFTVEYRPGTENTADYMSRHPTSSAGTYRHSKVAEEYLSFLMCHAVPKAMTVQEIAAETARDVILQEVVQKITSGKWKEPFRNAEAKAFMRIKDELSVISTPDGSVLMHNSRLVLPASLQQHAVNLAHEGHQGIVKTKQLLRQKVWFPEINEMVETTCKKCVPCLVSTPDSRQEPLHMTKLPEKPWTHVSVDFCGPIPSGDYLVVVIDDYSRFPVVEILTKLTARSTIPKFDKIFSEYGIPVEVKTDNGPPFQGGEFREFANNLGFTHRKITPLWPKANGEAERFMRTIGKAVKTSNIENLNWKQELYKFLRNYRATPHSSTGISPAQALFNREIRTKLPGYEKKPQTEIDIREKDKRSKQRMKTYADVRAHETRVRVGNRVLVKARRENKLSTPYISVPYEVTQKKGTCITAKRGDHKITRNASFFKRIEGERGPIVCHDSNPDLESEDKPDEISEDVPEANEDDAPDDTNRGAEGNIPDRPTKVVHYPTEFLNSLAPSLRSATTQIGAQGRRAHNANAQPGCSQALQRHKAHSEAAHAQSH</sequence>
<keyword evidence="2" id="KW-0808">Transferase</keyword>
<dbReference type="Pfam" id="PF00665">
    <property type="entry name" value="rve"/>
    <property type="match status" value="1"/>
</dbReference>
<feature type="region of interest" description="Disordered" evidence="9">
    <location>
        <begin position="860"/>
        <end position="906"/>
    </location>
</feature>
<organism evidence="11 12">
    <name type="scientific">Priapulus caudatus</name>
    <name type="common">Priapulid worm</name>
    <dbReference type="NCBI Taxonomy" id="37621"/>
    <lineage>
        <taxon>Eukaryota</taxon>
        <taxon>Metazoa</taxon>
        <taxon>Ecdysozoa</taxon>
        <taxon>Scalidophora</taxon>
        <taxon>Priapulida</taxon>
        <taxon>Priapulimorpha</taxon>
        <taxon>Priapulimorphida</taxon>
        <taxon>Priapulidae</taxon>
        <taxon>Priapulus</taxon>
    </lineage>
</organism>
<dbReference type="PANTHER" id="PTHR37984:SF11">
    <property type="entry name" value="INTEGRASE CATALYTIC DOMAIN-CONTAINING PROTEIN"/>
    <property type="match status" value="1"/>
</dbReference>
<evidence type="ECO:0000256" key="2">
    <source>
        <dbReference type="ARBA" id="ARBA00022679"/>
    </source>
</evidence>
<protein>
    <recommendedName>
        <fullName evidence="1">RNA-directed DNA polymerase</fullName>
        <ecNumber evidence="1">2.7.7.49</ecNumber>
    </recommendedName>
</protein>
<dbReference type="Gene3D" id="3.10.10.10">
    <property type="entry name" value="HIV Type 1 Reverse Transcriptase, subunit A, domain 1"/>
    <property type="match status" value="2"/>
</dbReference>
<feature type="compositionally biased region" description="Acidic residues" evidence="9">
    <location>
        <begin position="807"/>
        <end position="832"/>
    </location>
</feature>
<evidence type="ECO:0000256" key="9">
    <source>
        <dbReference type="SAM" id="MobiDB-lite"/>
    </source>
</evidence>
<proteinExistence type="predicted"/>
<dbReference type="EC" id="2.7.7.49" evidence="1"/>
<dbReference type="InterPro" id="IPR001584">
    <property type="entry name" value="Integrase_cat-core"/>
</dbReference>
<keyword evidence="5" id="KW-0255">Endonuclease</keyword>
<evidence type="ECO:0000259" key="10">
    <source>
        <dbReference type="PROSITE" id="PS50994"/>
    </source>
</evidence>
<dbReference type="InterPro" id="IPR041373">
    <property type="entry name" value="RT_RNaseH"/>
</dbReference>
<evidence type="ECO:0000256" key="7">
    <source>
        <dbReference type="ARBA" id="ARBA00022918"/>
    </source>
</evidence>
<evidence type="ECO:0000256" key="3">
    <source>
        <dbReference type="ARBA" id="ARBA00022695"/>
    </source>
</evidence>
<keyword evidence="8" id="KW-0175">Coiled coil</keyword>
<dbReference type="PANTHER" id="PTHR37984">
    <property type="entry name" value="PROTEIN CBG26694"/>
    <property type="match status" value="1"/>
</dbReference>
<keyword evidence="3" id="KW-0548">Nucleotidyltransferase</keyword>
<feature type="domain" description="Integrase catalytic" evidence="10">
    <location>
        <begin position="544"/>
        <end position="697"/>
    </location>
</feature>
<dbReference type="InterPro" id="IPR050951">
    <property type="entry name" value="Retrovirus_Pol_polyprotein"/>
</dbReference>
<dbReference type="Gene3D" id="3.30.420.10">
    <property type="entry name" value="Ribonuclease H-like superfamily/Ribonuclease H"/>
    <property type="match status" value="1"/>
</dbReference>
<evidence type="ECO:0000256" key="5">
    <source>
        <dbReference type="ARBA" id="ARBA00022759"/>
    </source>
</evidence>
<dbReference type="Pfam" id="PF17917">
    <property type="entry name" value="RT_RNaseH"/>
    <property type="match status" value="1"/>
</dbReference>
<dbReference type="PROSITE" id="PS50994">
    <property type="entry name" value="INTEGRASE"/>
    <property type="match status" value="1"/>
</dbReference>
<dbReference type="InterPro" id="IPR000477">
    <property type="entry name" value="RT_dom"/>
</dbReference>
<dbReference type="CDD" id="cd01647">
    <property type="entry name" value="RT_LTR"/>
    <property type="match status" value="1"/>
</dbReference>
<dbReference type="InterPro" id="IPR043128">
    <property type="entry name" value="Rev_trsase/Diguanyl_cyclase"/>
</dbReference>
<keyword evidence="6" id="KW-0378">Hydrolase</keyword>
<evidence type="ECO:0000313" key="11">
    <source>
        <dbReference type="Proteomes" id="UP000695022"/>
    </source>
</evidence>
<accession>A0ABM1E2S8</accession>
<evidence type="ECO:0000256" key="4">
    <source>
        <dbReference type="ARBA" id="ARBA00022722"/>
    </source>
</evidence>
<feature type="region of interest" description="Disordered" evidence="9">
    <location>
        <begin position="798"/>
        <end position="848"/>
    </location>
</feature>
<dbReference type="Gene3D" id="1.10.340.70">
    <property type="match status" value="1"/>
</dbReference>
<dbReference type="InterPro" id="IPR043502">
    <property type="entry name" value="DNA/RNA_pol_sf"/>
</dbReference>
<evidence type="ECO:0000256" key="6">
    <source>
        <dbReference type="ARBA" id="ARBA00022801"/>
    </source>
</evidence>
<dbReference type="RefSeq" id="XP_014666499.1">
    <property type="nucleotide sequence ID" value="XM_014811013.1"/>
</dbReference>
<name>A0ABM1E2S8_PRICU</name>
<reference evidence="12" key="1">
    <citation type="submission" date="2025-08" db="UniProtKB">
        <authorList>
            <consortium name="RefSeq"/>
        </authorList>
    </citation>
    <scope>IDENTIFICATION</scope>
</reference>
<keyword evidence="4" id="KW-0540">Nuclease</keyword>
<dbReference type="GeneID" id="106808333"/>
<dbReference type="CDD" id="cd09274">
    <property type="entry name" value="RNase_HI_RT_Ty3"/>
    <property type="match status" value="1"/>
</dbReference>
<dbReference type="InterPro" id="IPR041588">
    <property type="entry name" value="Integrase_H2C2"/>
</dbReference>
<dbReference type="SUPFAM" id="SSF53098">
    <property type="entry name" value="Ribonuclease H-like"/>
    <property type="match status" value="1"/>
</dbReference>
<dbReference type="InterPro" id="IPR012337">
    <property type="entry name" value="RNaseH-like_sf"/>
</dbReference>
<evidence type="ECO:0000313" key="12">
    <source>
        <dbReference type="RefSeq" id="XP_014666499.1"/>
    </source>
</evidence>
<keyword evidence="11" id="KW-1185">Reference proteome</keyword>
<feature type="compositionally biased region" description="Polar residues" evidence="9">
    <location>
        <begin position="860"/>
        <end position="872"/>
    </location>
</feature>
<dbReference type="Pfam" id="PF00078">
    <property type="entry name" value="RVT_1"/>
    <property type="match status" value="1"/>
</dbReference>
<dbReference type="SUPFAM" id="SSF56672">
    <property type="entry name" value="DNA/RNA polymerases"/>
    <property type="match status" value="1"/>
</dbReference>
<dbReference type="Gene3D" id="3.30.70.270">
    <property type="match status" value="2"/>
</dbReference>
<gene>
    <name evidence="12" type="primary">LOC106808333</name>
</gene>
<feature type="compositionally biased region" description="Polar residues" evidence="9">
    <location>
        <begin position="881"/>
        <end position="891"/>
    </location>
</feature>
<feature type="coiled-coil region" evidence="8">
    <location>
        <begin position="169"/>
        <end position="196"/>
    </location>
</feature>
<dbReference type="Proteomes" id="UP000695022">
    <property type="component" value="Unplaced"/>
</dbReference>